<sequence length="106" mass="11782">MSDLQEFLLFILNVCSFGGELFKRWDGEALCTLSEGEQDRPGQAQSSRSSGAERTVQLAGDAYLQSTAAELCLTARLSALMMLTYEARTCWNINHREQSQETPTLS</sequence>
<dbReference type="EMBL" id="JAHUTI010001703">
    <property type="protein sequence ID" value="MED6233050.1"/>
    <property type="molecule type" value="Genomic_DNA"/>
</dbReference>
<comment type="caution">
    <text evidence="1">The sequence shown here is derived from an EMBL/GenBank/DDBJ whole genome shotgun (WGS) entry which is preliminary data.</text>
</comment>
<gene>
    <name evidence="1" type="ORF">ATANTOWER_006275</name>
</gene>
<organism evidence="1 2">
    <name type="scientific">Ataeniobius toweri</name>
    <dbReference type="NCBI Taxonomy" id="208326"/>
    <lineage>
        <taxon>Eukaryota</taxon>
        <taxon>Metazoa</taxon>
        <taxon>Chordata</taxon>
        <taxon>Craniata</taxon>
        <taxon>Vertebrata</taxon>
        <taxon>Euteleostomi</taxon>
        <taxon>Actinopterygii</taxon>
        <taxon>Neopterygii</taxon>
        <taxon>Teleostei</taxon>
        <taxon>Neoteleostei</taxon>
        <taxon>Acanthomorphata</taxon>
        <taxon>Ovalentaria</taxon>
        <taxon>Atherinomorphae</taxon>
        <taxon>Cyprinodontiformes</taxon>
        <taxon>Goodeidae</taxon>
        <taxon>Ataeniobius</taxon>
    </lineage>
</organism>
<protein>
    <submittedName>
        <fullName evidence="1">Uncharacterized protein</fullName>
    </submittedName>
</protein>
<proteinExistence type="predicted"/>
<keyword evidence="2" id="KW-1185">Reference proteome</keyword>
<name>A0ABU7A615_9TELE</name>
<evidence type="ECO:0000313" key="2">
    <source>
        <dbReference type="Proteomes" id="UP001345963"/>
    </source>
</evidence>
<accession>A0ABU7A615</accession>
<evidence type="ECO:0000313" key="1">
    <source>
        <dbReference type="EMBL" id="MED6233050.1"/>
    </source>
</evidence>
<reference evidence="1 2" key="1">
    <citation type="submission" date="2021-07" db="EMBL/GenBank/DDBJ databases">
        <authorList>
            <person name="Palmer J.M."/>
        </authorList>
    </citation>
    <scope>NUCLEOTIDE SEQUENCE [LARGE SCALE GENOMIC DNA]</scope>
    <source>
        <strain evidence="1 2">AT_MEX2019</strain>
        <tissue evidence="1">Muscle</tissue>
    </source>
</reference>
<dbReference type="Proteomes" id="UP001345963">
    <property type="component" value="Unassembled WGS sequence"/>
</dbReference>